<dbReference type="Pfam" id="PF05291">
    <property type="entry name" value="Bystin"/>
    <property type="match status" value="1"/>
</dbReference>
<reference evidence="3 4" key="1">
    <citation type="submission" date="2024-01" db="EMBL/GenBank/DDBJ databases">
        <authorList>
            <person name="Allen C."/>
            <person name="Tagirdzhanova G."/>
        </authorList>
    </citation>
    <scope>NUCLEOTIDE SEQUENCE [LARGE SCALE GENOMIC DNA]</scope>
    <source>
        <strain evidence="3 4">CBS 119000</strain>
    </source>
</reference>
<evidence type="ECO:0000313" key="4">
    <source>
        <dbReference type="Proteomes" id="UP001642502"/>
    </source>
</evidence>
<keyword evidence="4" id="KW-1185">Reference proteome</keyword>
<evidence type="ECO:0000256" key="2">
    <source>
        <dbReference type="SAM" id="MobiDB-lite"/>
    </source>
</evidence>
<comment type="caution">
    <text evidence="3">The sequence shown here is derived from an EMBL/GenBank/DDBJ whole genome shotgun (WGS) entry which is preliminary data.</text>
</comment>
<feature type="region of interest" description="Disordered" evidence="2">
    <location>
        <begin position="1"/>
        <end position="51"/>
    </location>
</feature>
<feature type="region of interest" description="Disordered" evidence="2">
    <location>
        <begin position="163"/>
        <end position="194"/>
    </location>
</feature>
<evidence type="ECO:0000313" key="3">
    <source>
        <dbReference type="EMBL" id="CAK7268896.1"/>
    </source>
</evidence>
<gene>
    <name evidence="3" type="primary">ENP1</name>
    <name evidence="3" type="ORF">SEPCBS119000_003296</name>
</gene>
<dbReference type="InterPro" id="IPR007955">
    <property type="entry name" value="Bystin"/>
</dbReference>
<dbReference type="PANTHER" id="PTHR12821">
    <property type="entry name" value="BYSTIN"/>
    <property type="match status" value="1"/>
</dbReference>
<dbReference type="PANTHER" id="PTHR12821:SF0">
    <property type="entry name" value="BYSTIN"/>
    <property type="match status" value="1"/>
</dbReference>
<proteinExistence type="inferred from homology"/>
<dbReference type="EMBL" id="CAWUON010000041">
    <property type="protein sequence ID" value="CAK7268896.1"/>
    <property type="molecule type" value="Genomic_DNA"/>
</dbReference>
<name>A0ABP0DKV7_9PEZI</name>
<sequence length="514" mass="55760">MPKAVSPAARQARRHNPLDEDLLARGLLKQKAPKRHTGGEDDAGQGYVDSKASKRILQLGRELETEGDDEAAAAAAASAQKADAFGFGSRFQDGDDDEEDPRQGVFGDETGDWEDEDETTGMADDMDDGDLEPADLAAFDKLVSSHREDDPILRKGLDLYISEKKGQGEDSDSEEAGDKSGGEEPYGARQPTAGSRNLADIILAKIAEHEAGGGSGGVDLVPAGHGAFGADDGELDINPKVVEVYTKCGILLSRWTSGKLPKPLKILPTVPQWETLLEIANPEEWSPNACYEMTKIFVSAKAEVGRRFMEMVILDRVRDDIRETKKLNVHLFAALKKSLFRPAAFFKGFLFPLVLSGTTTLREAQIISAALVRTSIPVLHSSAAIKGLCDIAAEISPDSEGQSAISVFIKALLDKRYALPYQVVDALVIHFLRARASAVPPVVWHQSFLLFAQRYHDSITEDQREALLDLLLSHGHAAIGPEIRRELLAGRGRGVPMPEKGADFDGDDTMVIDA</sequence>
<accession>A0ABP0DKV7</accession>
<protein>
    <submittedName>
        <fullName evidence="3">SnoRNA-binding rRNA-processing protein</fullName>
    </submittedName>
</protein>
<dbReference type="Proteomes" id="UP001642502">
    <property type="component" value="Unassembled WGS sequence"/>
</dbReference>
<feature type="compositionally biased region" description="Acidic residues" evidence="2">
    <location>
        <begin position="109"/>
        <end position="133"/>
    </location>
</feature>
<organism evidence="3 4">
    <name type="scientific">Sporothrix epigloea</name>
    <dbReference type="NCBI Taxonomy" id="1892477"/>
    <lineage>
        <taxon>Eukaryota</taxon>
        <taxon>Fungi</taxon>
        <taxon>Dikarya</taxon>
        <taxon>Ascomycota</taxon>
        <taxon>Pezizomycotina</taxon>
        <taxon>Sordariomycetes</taxon>
        <taxon>Sordariomycetidae</taxon>
        <taxon>Ophiostomatales</taxon>
        <taxon>Ophiostomataceae</taxon>
        <taxon>Sporothrix</taxon>
    </lineage>
</organism>
<evidence type="ECO:0000256" key="1">
    <source>
        <dbReference type="ARBA" id="ARBA00007114"/>
    </source>
</evidence>
<feature type="compositionally biased region" description="Low complexity" evidence="2">
    <location>
        <begin position="72"/>
        <end position="84"/>
    </location>
</feature>
<comment type="similarity">
    <text evidence="1">Belongs to the bystin family.</text>
</comment>
<feature type="region of interest" description="Disordered" evidence="2">
    <location>
        <begin position="63"/>
        <end position="134"/>
    </location>
</feature>